<feature type="transmembrane region" description="Helical" evidence="1">
    <location>
        <begin position="54"/>
        <end position="81"/>
    </location>
</feature>
<feature type="transmembrane region" description="Helical" evidence="1">
    <location>
        <begin position="280"/>
        <end position="302"/>
    </location>
</feature>
<feature type="transmembrane region" description="Helical" evidence="1">
    <location>
        <begin position="169"/>
        <end position="194"/>
    </location>
</feature>
<gene>
    <name evidence="2" type="ORF">NOG11_07000</name>
</gene>
<sequence>MQRLRIELTHAVQDGLGFAVSRFGQALRVAWLPLALMSGAQIGLPMVWDDGPGTFSFLLTQTGIVLLFQAIIMVPLVRMAAYGMPPHHRSLHLAFGKRELQYLLAAVLSVGLTAFVVTGAISGLGQLLDQFASTQELRTAYFFEEGSLHAGRSNLLYPEGYPLRRLAPALGFMGAVVVLYVSVRLYLYPAFIAAGISRPLRRALELSGGANTISLFLLLALSAAAMWGVFFAVGLLAGFASIIAGGVIRLAMIAQDLGIGVDAEGWAELLAGRLGMAGSFAGAFLLQLFEFAVLAGFTGAVARQTLRSE</sequence>
<keyword evidence="3" id="KW-1185">Reference proteome</keyword>
<dbReference type="RefSeq" id="WP_256618999.1">
    <property type="nucleotide sequence ID" value="NZ_JANIBC010000003.1"/>
</dbReference>
<keyword evidence="1" id="KW-0472">Membrane</keyword>
<keyword evidence="1" id="KW-1133">Transmembrane helix</keyword>
<accession>A0A9X2LAR1</accession>
<feature type="transmembrane region" description="Helical" evidence="1">
    <location>
        <begin position="102"/>
        <end position="124"/>
    </location>
</feature>
<dbReference type="Proteomes" id="UP001142610">
    <property type="component" value="Unassembled WGS sequence"/>
</dbReference>
<dbReference type="EMBL" id="JANIBC010000003">
    <property type="protein sequence ID" value="MCQ8185137.1"/>
    <property type="molecule type" value="Genomic_DNA"/>
</dbReference>
<feature type="transmembrane region" description="Helical" evidence="1">
    <location>
        <begin position="215"/>
        <end position="248"/>
    </location>
</feature>
<protein>
    <submittedName>
        <fullName evidence="2">Uncharacterized protein</fullName>
    </submittedName>
</protein>
<evidence type="ECO:0000256" key="1">
    <source>
        <dbReference type="SAM" id="Phobius"/>
    </source>
</evidence>
<evidence type="ECO:0000313" key="3">
    <source>
        <dbReference type="Proteomes" id="UP001142610"/>
    </source>
</evidence>
<comment type="caution">
    <text evidence="2">The sequence shown here is derived from an EMBL/GenBank/DDBJ whole genome shotgun (WGS) entry which is preliminary data.</text>
</comment>
<organism evidence="2 3">
    <name type="scientific">Parvularcula maris</name>
    <dbReference type="NCBI Taxonomy" id="2965077"/>
    <lineage>
        <taxon>Bacteria</taxon>
        <taxon>Pseudomonadati</taxon>
        <taxon>Pseudomonadota</taxon>
        <taxon>Alphaproteobacteria</taxon>
        <taxon>Parvularculales</taxon>
        <taxon>Parvularculaceae</taxon>
        <taxon>Parvularcula</taxon>
    </lineage>
</organism>
<keyword evidence="1" id="KW-0812">Transmembrane</keyword>
<dbReference type="AlphaFoldDB" id="A0A9X2LAR1"/>
<reference evidence="2" key="1">
    <citation type="submission" date="2022-07" db="EMBL/GenBank/DDBJ databases">
        <title>Parvularcula maris sp. nov., an algicidal bacterium isolated from seawater.</title>
        <authorList>
            <person name="Li F."/>
        </authorList>
    </citation>
    <scope>NUCLEOTIDE SEQUENCE</scope>
    <source>
        <strain evidence="2">BGMRC 0090</strain>
    </source>
</reference>
<evidence type="ECO:0000313" key="2">
    <source>
        <dbReference type="EMBL" id="MCQ8185137.1"/>
    </source>
</evidence>
<feature type="transmembrane region" description="Helical" evidence="1">
    <location>
        <begin position="29"/>
        <end position="48"/>
    </location>
</feature>
<name>A0A9X2LAR1_9PROT</name>
<proteinExistence type="predicted"/>